<comment type="caution">
    <text evidence="1">The sequence shown here is derived from an EMBL/GenBank/DDBJ whole genome shotgun (WGS) entry which is preliminary data.</text>
</comment>
<dbReference type="Proteomes" id="UP000269289">
    <property type="component" value="Unassembled WGS sequence"/>
</dbReference>
<protein>
    <submittedName>
        <fullName evidence="1">Uncharacterized protein</fullName>
    </submittedName>
</protein>
<dbReference type="AlphaFoldDB" id="A0A3M2JC44"/>
<evidence type="ECO:0000313" key="2">
    <source>
        <dbReference type="Proteomes" id="UP000269289"/>
    </source>
</evidence>
<proteinExistence type="predicted"/>
<keyword evidence="2" id="KW-1185">Reference proteome</keyword>
<dbReference type="EMBL" id="RFFI01000050">
    <property type="protein sequence ID" value="RMI09410.1"/>
    <property type="molecule type" value="Genomic_DNA"/>
</dbReference>
<organism evidence="1 2">
    <name type="scientific">Cellulomonas triticagri</name>
    <dbReference type="NCBI Taxonomy" id="2483352"/>
    <lineage>
        <taxon>Bacteria</taxon>
        <taxon>Bacillati</taxon>
        <taxon>Actinomycetota</taxon>
        <taxon>Actinomycetes</taxon>
        <taxon>Micrococcales</taxon>
        <taxon>Cellulomonadaceae</taxon>
        <taxon>Cellulomonas</taxon>
    </lineage>
</organism>
<evidence type="ECO:0000313" key="1">
    <source>
        <dbReference type="EMBL" id="RMI09410.1"/>
    </source>
</evidence>
<dbReference type="RefSeq" id="WP_122149392.1">
    <property type="nucleotide sequence ID" value="NZ_RFFI01000050.1"/>
</dbReference>
<sequence length="169" mass="18285">MPLFSRRPALPDAVRRALHLAPGDRVLASAAVPGDRWFAASREALHLVDGETVTRHPWTDVDRASFAPEPPAITVHWVTGAVQEIALTPPIPVAFAQIFRERVQQSVVHVETVTPPRSAPVRVVLRRGEGGDLFTQVIGPGTVDVADPHVRAVLEDAEERVRAAAGLRG</sequence>
<reference evidence="1 2" key="1">
    <citation type="submission" date="2018-10" db="EMBL/GenBank/DDBJ databases">
        <title>Isolation, diversity and antifungal activity of actinobacteria from wheat.</title>
        <authorList>
            <person name="Han C."/>
        </authorList>
    </citation>
    <scope>NUCLEOTIDE SEQUENCE [LARGE SCALE GENOMIC DNA]</scope>
    <source>
        <strain evidence="1 2">NEAU-YY56</strain>
    </source>
</reference>
<accession>A0A3M2JC44</accession>
<gene>
    <name evidence="1" type="ORF">EBM89_10475</name>
</gene>
<dbReference type="OrthoDB" id="3260805at2"/>
<name>A0A3M2JC44_9CELL</name>